<dbReference type="EMBL" id="JBBWWR010000020">
    <property type="protein sequence ID" value="KAK8939379.1"/>
    <property type="molecule type" value="Genomic_DNA"/>
</dbReference>
<organism evidence="2 3">
    <name type="scientific">Platanthera guangdongensis</name>
    <dbReference type="NCBI Taxonomy" id="2320717"/>
    <lineage>
        <taxon>Eukaryota</taxon>
        <taxon>Viridiplantae</taxon>
        <taxon>Streptophyta</taxon>
        <taxon>Embryophyta</taxon>
        <taxon>Tracheophyta</taxon>
        <taxon>Spermatophyta</taxon>
        <taxon>Magnoliopsida</taxon>
        <taxon>Liliopsida</taxon>
        <taxon>Asparagales</taxon>
        <taxon>Orchidaceae</taxon>
        <taxon>Orchidoideae</taxon>
        <taxon>Orchideae</taxon>
        <taxon>Orchidinae</taxon>
        <taxon>Platanthera</taxon>
    </lineage>
</organism>
<dbReference type="CDD" id="cd01561">
    <property type="entry name" value="CBS_like"/>
    <property type="match status" value="1"/>
</dbReference>
<dbReference type="SUPFAM" id="SSF53686">
    <property type="entry name" value="Tryptophan synthase beta subunit-like PLP-dependent enzymes"/>
    <property type="match status" value="1"/>
</dbReference>
<proteinExistence type="predicted"/>
<dbReference type="NCBIfam" id="TIGR01139">
    <property type="entry name" value="cysK"/>
    <property type="match status" value="1"/>
</dbReference>
<protein>
    <submittedName>
        <fullName evidence="2">Cysteine synthase</fullName>
    </submittedName>
</protein>
<name>A0ABR2LEJ4_9ASPA</name>
<dbReference type="InterPro" id="IPR001926">
    <property type="entry name" value="TrpB-like_PALP"/>
</dbReference>
<accession>A0ABR2LEJ4</accession>
<comment type="caution">
    <text evidence="2">The sequence shown here is derived from an EMBL/GenBank/DDBJ whole genome shotgun (WGS) entry which is preliminary data.</text>
</comment>
<reference evidence="2 3" key="1">
    <citation type="journal article" date="2022" name="Nat. Plants">
        <title>Genomes of leafy and leafless Platanthera orchids illuminate the evolution of mycoheterotrophy.</title>
        <authorList>
            <person name="Li M.H."/>
            <person name="Liu K.W."/>
            <person name="Li Z."/>
            <person name="Lu H.C."/>
            <person name="Ye Q.L."/>
            <person name="Zhang D."/>
            <person name="Wang J.Y."/>
            <person name="Li Y.F."/>
            <person name="Zhong Z.M."/>
            <person name="Liu X."/>
            <person name="Yu X."/>
            <person name="Liu D.K."/>
            <person name="Tu X.D."/>
            <person name="Liu B."/>
            <person name="Hao Y."/>
            <person name="Liao X.Y."/>
            <person name="Jiang Y.T."/>
            <person name="Sun W.H."/>
            <person name="Chen J."/>
            <person name="Chen Y.Q."/>
            <person name="Ai Y."/>
            <person name="Zhai J.W."/>
            <person name="Wu S.S."/>
            <person name="Zhou Z."/>
            <person name="Hsiao Y.Y."/>
            <person name="Wu W.L."/>
            <person name="Chen Y.Y."/>
            <person name="Lin Y.F."/>
            <person name="Hsu J.L."/>
            <person name="Li C.Y."/>
            <person name="Wang Z.W."/>
            <person name="Zhao X."/>
            <person name="Zhong W.Y."/>
            <person name="Ma X.K."/>
            <person name="Ma L."/>
            <person name="Huang J."/>
            <person name="Chen G.Z."/>
            <person name="Huang M.Z."/>
            <person name="Huang L."/>
            <person name="Peng D.H."/>
            <person name="Luo Y.B."/>
            <person name="Zou S.Q."/>
            <person name="Chen S.P."/>
            <person name="Lan S."/>
            <person name="Tsai W.C."/>
            <person name="Van de Peer Y."/>
            <person name="Liu Z.J."/>
        </authorList>
    </citation>
    <scope>NUCLEOTIDE SEQUENCE [LARGE SCALE GENOMIC DNA]</scope>
    <source>
        <strain evidence="2">Lor288</strain>
    </source>
</reference>
<evidence type="ECO:0000259" key="1">
    <source>
        <dbReference type="Pfam" id="PF00291"/>
    </source>
</evidence>
<feature type="domain" description="Tryptophan synthase beta chain-like PALP" evidence="1">
    <location>
        <begin position="101"/>
        <end position="387"/>
    </location>
</feature>
<dbReference type="InterPro" id="IPR005859">
    <property type="entry name" value="CysK"/>
</dbReference>
<sequence>MNVDLRSRRTCLREADNYRLGEEAAKIVSEAVDKREHRIVKAEEETRHYSEWSREEAFPLSFLLMKRKEGKTSPLTLFRLPGRHNYIPKESDLQFLGSCLLVGWTPLLELNNIVEKDRLHIRLVAKLESYQPLCSVKDRGALRMIEDAEEKELITPGITTLVGPTSGNLGIALAFIAIRKGYKFIAIMPANYSLERRMLLRHLGAHVILTDPKVGVKGIFDVADQLTEKDPNLFVLDQTTNPANPEAHFLSTGPEIWKDTAGKVDIFVCGSGSGGTITGAARFLKMKNPAIKVICVEPAESAVISGGEPGPHGIQGLGPGFVPEILDICLIDEIITVTTEDALAYARRLALEEGLVMGISSGAALVACLKIAKREENHGKMIVTVFPSAGERYLSTELFADIREECINMTF</sequence>
<gene>
    <name evidence="2" type="primary">RCS3</name>
    <name evidence="2" type="ORF">KSP40_PGU016654</name>
</gene>
<dbReference type="InterPro" id="IPR036052">
    <property type="entry name" value="TrpB-like_PALP_sf"/>
</dbReference>
<dbReference type="Pfam" id="PF00291">
    <property type="entry name" value="PALP"/>
    <property type="match status" value="1"/>
</dbReference>
<dbReference type="NCBIfam" id="TIGR01136">
    <property type="entry name" value="cysKM"/>
    <property type="match status" value="1"/>
</dbReference>
<dbReference type="PANTHER" id="PTHR10314">
    <property type="entry name" value="CYSTATHIONINE BETA-SYNTHASE"/>
    <property type="match status" value="1"/>
</dbReference>
<evidence type="ECO:0000313" key="2">
    <source>
        <dbReference type="EMBL" id="KAK8939379.1"/>
    </source>
</evidence>
<dbReference type="InterPro" id="IPR050214">
    <property type="entry name" value="Cys_Synth/Cystath_Beta-Synth"/>
</dbReference>
<keyword evidence="3" id="KW-1185">Reference proteome</keyword>
<dbReference type="Gene3D" id="3.40.50.1100">
    <property type="match status" value="2"/>
</dbReference>
<dbReference type="Proteomes" id="UP001412067">
    <property type="component" value="Unassembled WGS sequence"/>
</dbReference>
<dbReference type="InterPro" id="IPR005856">
    <property type="entry name" value="Cys_synth"/>
</dbReference>
<evidence type="ECO:0000313" key="3">
    <source>
        <dbReference type="Proteomes" id="UP001412067"/>
    </source>
</evidence>